<dbReference type="Proteomes" id="UP000190037">
    <property type="component" value="Unassembled WGS sequence"/>
</dbReference>
<keyword evidence="5 6" id="KW-0472">Membrane</keyword>
<evidence type="ECO:0000256" key="4">
    <source>
        <dbReference type="ARBA" id="ARBA00022989"/>
    </source>
</evidence>
<dbReference type="EMBL" id="MWQN01000001">
    <property type="protein sequence ID" value="OPC80464.1"/>
    <property type="molecule type" value="Genomic_DNA"/>
</dbReference>
<evidence type="ECO:0000256" key="6">
    <source>
        <dbReference type="SAM" id="Phobius"/>
    </source>
</evidence>
<comment type="subcellular location">
    <subcellularLocation>
        <location evidence="1">Cell membrane</location>
        <topology evidence="1">Multi-pass membrane protein</topology>
    </subcellularLocation>
</comment>
<feature type="transmembrane region" description="Helical" evidence="6">
    <location>
        <begin position="228"/>
        <end position="246"/>
    </location>
</feature>
<reference evidence="8 9" key="1">
    <citation type="submission" date="2017-03" db="EMBL/GenBank/DDBJ databases">
        <title>Draft genome sequence of Streptomyces scabrisporus NF3, endophyte isolated from Amphipterygium adstringens.</title>
        <authorList>
            <person name="Vazquez M."/>
            <person name="Ceapa C.D."/>
            <person name="Rodriguez Luna D."/>
            <person name="Sanchez Esquivel S."/>
        </authorList>
    </citation>
    <scope>NUCLEOTIDE SEQUENCE [LARGE SCALE GENOMIC DNA]</scope>
    <source>
        <strain evidence="8 9">NF3</strain>
    </source>
</reference>
<dbReference type="Pfam" id="PF00482">
    <property type="entry name" value="T2SSF"/>
    <property type="match status" value="1"/>
</dbReference>
<feature type="domain" description="Type II secretion system protein GspF" evidence="7">
    <location>
        <begin position="117"/>
        <end position="244"/>
    </location>
</feature>
<sequence length="323" mass="34760">MGDALLVAVCGCLLVGGVIGLIVGLVGTYDDPTPKPPGRMETAIRRMRSGPVTARQRTARRVRLSVGVVVAALVWLFTGFLGAGLLVIAAFSGLPWLLAPTKSDHSVIKRLDALAEWTRRIADLIELGAGLENAILTSRATCPEPIVEEVGDLVSRLQSRWRPEEALRAFAADLGDATADKIAAALILRSSDRGPGLAMALKDLATTVREEVRQRRAIEADRAGARMAVRWITYITLGVTSLVVVINRDYAAPYGTALGQMVLLLMAIAYVGTLVWMRSLAADRVKPRFLVADPRSVVKAARAVDVQQEQGVHTAPVLRGEWS</sequence>
<dbReference type="RefSeq" id="WP_078974723.1">
    <property type="nucleotide sequence ID" value="NZ_MWQN01000001.1"/>
</dbReference>
<evidence type="ECO:0000313" key="9">
    <source>
        <dbReference type="Proteomes" id="UP000190037"/>
    </source>
</evidence>
<keyword evidence="4 6" id="KW-1133">Transmembrane helix</keyword>
<dbReference type="InterPro" id="IPR018076">
    <property type="entry name" value="T2SS_GspF_dom"/>
</dbReference>
<organism evidence="8 9">
    <name type="scientific">Embleya scabrispora</name>
    <dbReference type="NCBI Taxonomy" id="159449"/>
    <lineage>
        <taxon>Bacteria</taxon>
        <taxon>Bacillati</taxon>
        <taxon>Actinomycetota</taxon>
        <taxon>Actinomycetes</taxon>
        <taxon>Kitasatosporales</taxon>
        <taxon>Streptomycetaceae</taxon>
        <taxon>Embleya</taxon>
    </lineage>
</organism>
<dbReference type="OrthoDB" id="5243396at2"/>
<evidence type="ECO:0000256" key="1">
    <source>
        <dbReference type="ARBA" id="ARBA00004651"/>
    </source>
</evidence>
<feature type="transmembrane region" description="Helical" evidence="6">
    <location>
        <begin position="258"/>
        <end position="277"/>
    </location>
</feature>
<name>A0A1T3NUI7_9ACTN</name>
<keyword evidence="2" id="KW-1003">Cell membrane</keyword>
<dbReference type="STRING" id="159449.B4N89_05435"/>
<evidence type="ECO:0000259" key="7">
    <source>
        <dbReference type="Pfam" id="PF00482"/>
    </source>
</evidence>
<feature type="transmembrane region" description="Helical" evidence="6">
    <location>
        <begin position="66"/>
        <end position="99"/>
    </location>
</feature>
<gene>
    <name evidence="8" type="ORF">B4N89_05435</name>
</gene>
<comment type="caution">
    <text evidence="8">The sequence shown here is derived from an EMBL/GenBank/DDBJ whole genome shotgun (WGS) entry which is preliminary data.</text>
</comment>
<evidence type="ECO:0000256" key="5">
    <source>
        <dbReference type="ARBA" id="ARBA00023136"/>
    </source>
</evidence>
<keyword evidence="3 6" id="KW-0812">Transmembrane</keyword>
<dbReference type="AlphaFoldDB" id="A0A1T3NUI7"/>
<evidence type="ECO:0000256" key="3">
    <source>
        <dbReference type="ARBA" id="ARBA00022692"/>
    </source>
</evidence>
<keyword evidence="9" id="KW-1185">Reference proteome</keyword>
<evidence type="ECO:0000313" key="8">
    <source>
        <dbReference type="EMBL" id="OPC80464.1"/>
    </source>
</evidence>
<dbReference type="GO" id="GO:0005886">
    <property type="term" value="C:plasma membrane"/>
    <property type="evidence" value="ECO:0007669"/>
    <property type="project" value="UniProtKB-SubCell"/>
</dbReference>
<proteinExistence type="predicted"/>
<dbReference type="PANTHER" id="PTHR35007">
    <property type="entry name" value="INTEGRAL MEMBRANE PROTEIN-RELATED"/>
    <property type="match status" value="1"/>
</dbReference>
<evidence type="ECO:0000256" key="2">
    <source>
        <dbReference type="ARBA" id="ARBA00022475"/>
    </source>
</evidence>
<dbReference type="PANTHER" id="PTHR35007:SF3">
    <property type="entry name" value="POSSIBLE CONSERVED ALANINE RICH MEMBRANE PROTEIN"/>
    <property type="match status" value="1"/>
</dbReference>
<accession>A0A1T3NUI7</accession>
<protein>
    <recommendedName>
        <fullName evidence="7">Type II secretion system protein GspF domain-containing protein</fullName>
    </recommendedName>
</protein>